<dbReference type="InterPro" id="IPR021109">
    <property type="entry name" value="Peptidase_aspartic_dom_sf"/>
</dbReference>
<dbReference type="EMBL" id="MAVT02000746">
    <property type="protein sequence ID" value="POS73717.1"/>
    <property type="molecule type" value="Genomic_DNA"/>
</dbReference>
<feature type="transmembrane region" description="Helical" evidence="2">
    <location>
        <begin position="398"/>
        <end position="423"/>
    </location>
</feature>
<dbReference type="Pfam" id="PF00026">
    <property type="entry name" value="Asp"/>
    <property type="match status" value="1"/>
</dbReference>
<name>A0A2P5HTY4_DIAHE</name>
<dbReference type="Gene3D" id="2.40.70.10">
    <property type="entry name" value="Acid Proteases"/>
    <property type="match status" value="2"/>
</dbReference>
<sequence length="512" mass="54165">MNNTFVYGTSGYCNSITSGWSVDGCTTFRGGAYDPTQSSSVQDEEVSSLFASDTASERPDLQQQSDTVVLGSNFTLQNFPVGIAQGDWGAQGYYPQAGLGLGSESTLLSALVNSGTIASRTWSWYWGIDGPGASEQSEGSLVLGGYDKAKVSGPGYTSPITAGSDRCPTGLLMTLSDIRVHLVDGTPKSVFPENSQSLMTACVDPSYPSLTTMLSYPYWSNFQEITDASISGRSLGLEWYNMRYDADQTPFTGDITIEFATGLAVRVPNSEYIRPDVTIDKTTGALQLNDTQPDVTIISLLGGNSDDVIKIGRHFFSGAYIMVNYDAGQFTIWPAKQNATQDLVAVDTKGVELDILCSSTENATVTAGDAGPGATDTSTAGENNAKNSNSSGSSPTPVGAIVGGVVGGVAAIAGLALVVFLALRRKSKNHTPLAELDPDRSDGNLASAPATNRHSQKWEAAPEVSEPPVLLHELEPRSFSELSSAERGQQQQDQAWRAGAAPSSTQPRQKNL</sequence>
<gene>
    <name evidence="4" type="ORF">DHEL01_v207886</name>
</gene>
<dbReference type="SUPFAM" id="SSF50630">
    <property type="entry name" value="Acid proteases"/>
    <property type="match status" value="1"/>
</dbReference>
<feature type="region of interest" description="Disordered" evidence="1">
    <location>
        <begin position="432"/>
        <end position="512"/>
    </location>
</feature>
<keyword evidence="2" id="KW-0472">Membrane</keyword>
<evidence type="ECO:0000313" key="5">
    <source>
        <dbReference type="Proteomes" id="UP000094444"/>
    </source>
</evidence>
<comment type="caution">
    <text evidence="4">The sequence shown here is derived from an EMBL/GenBank/DDBJ whole genome shotgun (WGS) entry which is preliminary data.</text>
</comment>
<accession>A0A2P5HTY4</accession>
<dbReference type="Proteomes" id="UP000094444">
    <property type="component" value="Unassembled WGS sequence"/>
</dbReference>
<proteinExistence type="predicted"/>
<dbReference type="InParanoid" id="A0A2P5HTY4"/>
<keyword evidence="2" id="KW-1133">Transmembrane helix</keyword>
<feature type="compositionally biased region" description="Low complexity" evidence="1">
    <location>
        <begin position="383"/>
        <end position="397"/>
    </location>
</feature>
<feature type="compositionally biased region" description="Polar residues" evidence="1">
    <location>
        <begin position="502"/>
        <end position="512"/>
    </location>
</feature>
<dbReference type="OrthoDB" id="5361565at2759"/>
<protein>
    <recommendedName>
        <fullName evidence="3">Peptidase A1 domain-containing protein</fullName>
    </recommendedName>
</protein>
<evidence type="ECO:0000256" key="1">
    <source>
        <dbReference type="SAM" id="MobiDB-lite"/>
    </source>
</evidence>
<evidence type="ECO:0000313" key="4">
    <source>
        <dbReference type="EMBL" id="POS73717.1"/>
    </source>
</evidence>
<organism evidence="4 5">
    <name type="scientific">Diaporthe helianthi</name>
    <dbReference type="NCBI Taxonomy" id="158607"/>
    <lineage>
        <taxon>Eukaryota</taxon>
        <taxon>Fungi</taxon>
        <taxon>Dikarya</taxon>
        <taxon>Ascomycota</taxon>
        <taxon>Pezizomycotina</taxon>
        <taxon>Sordariomycetes</taxon>
        <taxon>Sordariomycetidae</taxon>
        <taxon>Diaporthales</taxon>
        <taxon>Diaporthaceae</taxon>
        <taxon>Diaporthe</taxon>
    </lineage>
</organism>
<evidence type="ECO:0000256" key="2">
    <source>
        <dbReference type="SAM" id="Phobius"/>
    </source>
</evidence>
<feature type="domain" description="Peptidase A1" evidence="3">
    <location>
        <begin position="32"/>
        <end position="291"/>
    </location>
</feature>
<dbReference type="AlphaFoldDB" id="A0A2P5HTY4"/>
<dbReference type="STRING" id="158607.A0A2P5HTY4"/>
<feature type="region of interest" description="Disordered" evidence="1">
    <location>
        <begin position="364"/>
        <end position="397"/>
    </location>
</feature>
<keyword evidence="2" id="KW-0812">Transmembrane</keyword>
<feature type="compositionally biased region" description="Polar residues" evidence="1">
    <location>
        <begin position="480"/>
        <end position="494"/>
    </location>
</feature>
<reference evidence="4" key="1">
    <citation type="submission" date="2017-09" db="EMBL/GenBank/DDBJ databases">
        <title>Polyketide synthases of a Diaporthe helianthi virulent isolate.</title>
        <authorList>
            <person name="Baroncelli R."/>
        </authorList>
    </citation>
    <scope>NUCLEOTIDE SEQUENCE [LARGE SCALE GENOMIC DNA]</scope>
    <source>
        <strain evidence="4">7/96</strain>
    </source>
</reference>
<evidence type="ECO:0000259" key="3">
    <source>
        <dbReference type="Pfam" id="PF00026"/>
    </source>
</evidence>
<keyword evidence="5" id="KW-1185">Reference proteome</keyword>
<dbReference type="InterPro" id="IPR033121">
    <property type="entry name" value="PEPTIDASE_A1"/>
</dbReference>